<evidence type="ECO:0000313" key="4">
    <source>
        <dbReference type="Ensembl" id="ENSMMDP00005038069.1"/>
    </source>
</evidence>
<evidence type="ECO:0000259" key="3">
    <source>
        <dbReference type="PROSITE" id="PS50835"/>
    </source>
</evidence>
<dbReference type="InParanoid" id="A0A667ZQT3"/>
<feature type="signal peptide" evidence="2">
    <location>
        <begin position="1"/>
        <end position="21"/>
    </location>
</feature>
<protein>
    <recommendedName>
        <fullName evidence="3">Ig-like domain-containing protein</fullName>
    </recommendedName>
</protein>
<keyword evidence="1" id="KW-0472">Membrane</keyword>
<dbReference type="Proteomes" id="UP000472263">
    <property type="component" value="Chromosome 16"/>
</dbReference>
<dbReference type="InterPro" id="IPR003599">
    <property type="entry name" value="Ig_sub"/>
</dbReference>
<dbReference type="PANTHER" id="PTHR46013:SF4">
    <property type="entry name" value="B-CELL RECEPTOR CD22-RELATED"/>
    <property type="match status" value="1"/>
</dbReference>
<evidence type="ECO:0000256" key="1">
    <source>
        <dbReference type="SAM" id="Phobius"/>
    </source>
</evidence>
<dbReference type="InterPro" id="IPR013783">
    <property type="entry name" value="Ig-like_fold"/>
</dbReference>
<dbReference type="InterPro" id="IPR013106">
    <property type="entry name" value="Ig_V-set"/>
</dbReference>
<feature type="transmembrane region" description="Helical" evidence="1">
    <location>
        <begin position="262"/>
        <end position="281"/>
    </location>
</feature>
<keyword evidence="1" id="KW-1133">Transmembrane helix</keyword>
<dbReference type="InterPro" id="IPR007110">
    <property type="entry name" value="Ig-like_dom"/>
</dbReference>
<dbReference type="Ensembl" id="ENSMMDT00005038870.1">
    <property type="protein sequence ID" value="ENSMMDP00005038069.1"/>
    <property type="gene ID" value="ENSMMDG00005017731.1"/>
</dbReference>
<dbReference type="SUPFAM" id="SSF48726">
    <property type="entry name" value="Immunoglobulin"/>
    <property type="match status" value="2"/>
</dbReference>
<dbReference type="Gene3D" id="2.60.40.10">
    <property type="entry name" value="Immunoglobulins"/>
    <property type="match status" value="2"/>
</dbReference>
<evidence type="ECO:0000313" key="5">
    <source>
        <dbReference type="Proteomes" id="UP000472263"/>
    </source>
</evidence>
<reference evidence="4" key="1">
    <citation type="submission" date="2019-06" db="EMBL/GenBank/DDBJ databases">
        <authorList>
            <consortium name="Wellcome Sanger Institute Data Sharing"/>
        </authorList>
    </citation>
    <scope>NUCLEOTIDE SEQUENCE [LARGE SCALE GENOMIC DNA]</scope>
</reference>
<keyword evidence="1" id="KW-0812">Transmembrane</keyword>
<accession>A0A667ZQT3</accession>
<dbReference type="GeneTree" id="ENSGT00960000186737"/>
<dbReference type="PROSITE" id="PS50835">
    <property type="entry name" value="IG_LIKE"/>
    <property type="match status" value="1"/>
</dbReference>
<proteinExistence type="predicted"/>
<dbReference type="PANTHER" id="PTHR46013">
    <property type="entry name" value="VASCULAR CELL ADHESION MOLECULE 1"/>
    <property type="match status" value="1"/>
</dbReference>
<feature type="domain" description="Ig-like" evidence="3">
    <location>
        <begin position="142"/>
        <end position="208"/>
    </location>
</feature>
<reference evidence="4" key="2">
    <citation type="submission" date="2025-08" db="UniProtKB">
        <authorList>
            <consortium name="Ensembl"/>
        </authorList>
    </citation>
    <scope>IDENTIFICATION</scope>
</reference>
<reference evidence="4" key="3">
    <citation type="submission" date="2025-09" db="UniProtKB">
        <authorList>
            <consortium name="Ensembl"/>
        </authorList>
    </citation>
    <scope>IDENTIFICATION</scope>
</reference>
<sequence length="283" mass="31959">MAVWDKKTPCCFVMILAGVLGQSVNYPNPICAVKGSTVTIPCTFTPRASFQDKGKTVLLQVVRVVWCQNHLICYGPTPSVYDSNVTRTSTRFRYLGDKQGNCTLQIENIQYQDAKTYRFRMEADNIEGHFAGTRGVNITVTGEGEVTFTCTALCSFHRLGIAWYRDEHRLLEEGPALRLSNLTAADSGNYSCALKDKASTRSEPYSLHVQDDEGLSCFYKYQTTPWFSGHKKQQQLNSRNIKSHFNSQLPNSFFLSPLGFEFVMYSTLVYVMCLNVFFLVFSA</sequence>
<dbReference type="Pfam" id="PF07686">
    <property type="entry name" value="V-set"/>
    <property type="match status" value="1"/>
</dbReference>
<feature type="chain" id="PRO_5025389969" description="Ig-like domain-containing protein" evidence="2">
    <location>
        <begin position="22"/>
        <end position="283"/>
    </location>
</feature>
<dbReference type="SMART" id="SM00409">
    <property type="entry name" value="IG"/>
    <property type="match status" value="2"/>
</dbReference>
<keyword evidence="5" id="KW-1185">Reference proteome</keyword>
<evidence type="ECO:0000256" key="2">
    <source>
        <dbReference type="SAM" id="SignalP"/>
    </source>
</evidence>
<dbReference type="AlphaFoldDB" id="A0A667ZQT3"/>
<name>A0A667ZQT3_9TELE</name>
<keyword evidence="2" id="KW-0732">Signal</keyword>
<dbReference type="InterPro" id="IPR036179">
    <property type="entry name" value="Ig-like_dom_sf"/>
</dbReference>
<organism evidence="4 5">
    <name type="scientific">Myripristis murdjan</name>
    <name type="common">pinecone soldierfish</name>
    <dbReference type="NCBI Taxonomy" id="586833"/>
    <lineage>
        <taxon>Eukaryota</taxon>
        <taxon>Metazoa</taxon>
        <taxon>Chordata</taxon>
        <taxon>Craniata</taxon>
        <taxon>Vertebrata</taxon>
        <taxon>Euteleostomi</taxon>
        <taxon>Actinopterygii</taxon>
        <taxon>Neopterygii</taxon>
        <taxon>Teleostei</taxon>
        <taxon>Neoteleostei</taxon>
        <taxon>Acanthomorphata</taxon>
        <taxon>Holocentriformes</taxon>
        <taxon>Holocentridae</taxon>
        <taxon>Myripristis</taxon>
    </lineage>
</organism>